<dbReference type="Pfam" id="PF00534">
    <property type="entry name" value="Glycos_transf_1"/>
    <property type="match status" value="1"/>
</dbReference>
<evidence type="ECO:0000313" key="6">
    <source>
        <dbReference type="Proteomes" id="UP001596501"/>
    </source>
</evidence>
<evidence type="ECO:0000256" key="2">
    <source>
        <dbReference type="ARBA" id="ARBA00022676"/>
    </source>
</evidence>
<organism evidence="5 6">
    <name type="scientific">Hydrogenophaga atypica</name>
    <dbReference type="NCBI Taxonomy" id="249409"/>
    <lineage>
        <taxon>Bacteria</taxon>
        <taxon>Pseudomonadati</taxon>
        <taxon>Pseudomonadota</taxon>
        <taxon>Betaproteobacteria</taxon>
        <taxon>Burkholderiales</taxon>
        <taxon>Comamonadaceae</taxon>
        <taxon>Hydrogenophaga</taxon>
    </lineage>
</organism>
<feature type="domain" description="Glycosyl transferase family 1" evidence="4">
    <location>
        <begin position="200"/>
        <end position="325"/>
    </location>
</feature>
<comment type="similarity">
    <text evidence="1">Belongs to the glycosyltransferase group 1 family. Glycosyltransferase 4 subfamily.</text>
</comment>
<dbReference type="SUPFAM" id="SSF53756">
    <property type="entry name" value="UDP-Glycosyltransferase/glycogen phosphorylase"/>
    <property type="match status" value="1"/>
</dbReference>
<protein>
    <submittedName>
        <fullName evidence="5">Glycosyltransferase family 4 protein</fullName>
        <ecNumber evidence="5">2.4.-.-</ecNumber>
    </submittedName>
</protein>
<keyword evidence="6" id="KW-1185">Reference proteome</keyword>
<comment type="caution">
    <text evidence="5">The sequence shown here is derived from an EMBL/GenBank/DDBJ whole genome shotgun (WGS) entry which is preliminary data.</text>
</comment>
<dbReference type="PANTHER" id="PTHR12526">
    <property type="entry name" value="GLYCOSYLTRANSFERASE"/>
    <property type="match status" value="1"/>
</dbReference>
<dbReference type="PANTHER" id="PTHR12526:SF640">
    <property type="entry name" value="COLANIC ACID BIOSYNTHESIS GLYCOSYLTRANSFERASE WCAL-RELATED"/>
    <property type="match status" value="1"/>
</dbReference>
<evidence type="ECO:0000256" key="1">
    <source>
        <dbReference type="ARBA" id="ARBA00009481"/>
    </source>
</evidence>
<dbReference type="Gene3D" id="3.40.50.11090">
    <property type="match status" value="1"/>
</dbReference>
<dbReference type="GO" id="GO:0016757">
    <property type="term" value="F:glycosyltransferase activity"/>
    <property type="evidence" value="ECO:0007669"/>
    <property type="project" value="UniProtKB-KW"/>
</dbReference>
<gene>
    <name evidence="5" type="ORF">ACFQPB_06160</name>
</gene>
<dbReference type="InterPro" id="IPR001296">
    <property type="entry name" value="Glyco_trans_1"/>
</dbReference>
<evidence type="ECO:0000256" key="3">
    <source>
        <dbReference type="ARBA" id="ARBA00022679"/>
    </source>
</evidence>
<dbReference type="EMBL" id="JBHTCA010000003">
    <property type="protein sequence ID" value="MFC7408438.1"/>
    <property type="molecule type" value="Genomic_DNA"/>
</dbReference>
<reference evidence="6" key="1">
    <citation type="journal article" date="2019" name="Int. J. Syst. Evol. Microbiol.">
        <title>The Global Catalogue of Microorganisms (GCM) 10K type strain sequencing project: providing services to taxonomists for standard genome sequencing and annotation.</title>
        <authorList>
            <consortium name="The Broad Institute Genomics Platform"/>
            <consortium name="The Broad Institute Genome Sequencing Center for Infectious Disease"/>
            <person name="Wu L."/>
            <person name="Ma J."/>
        </authorList>
    </citation>
    <scope>NUCLEOTIDE SEQUENCE [LARGE SCALE GENOMIC DNA]</scope>
    <source>
        <strain evidence="6">CGMCC 1.12371</strain>
    </source>
</reference>
<dbReference type="EC" id="2.4.-.-" evidence="5"/>
<proteinExistence type="inferred from homology"/>
<sequence length="359" mass="40727">MKIIFLLPPVNFSGGIRVISIYAQWLAQHGHEVLLLSPPPKPVPFRRALKSWMRGRGWPQKMRVVPSHIDGKGLNHLVLDCHRPPNINDIPRADVIVATWWETAEWLNSFPDNWGSKTYFIQGYEVFDYLPRNRCEATYRFPFKKIVVAQWLADLMREKYGDPNVEVVVNGVDHELFYSPIREKQCRPTMGVLYHEAHLKGFDVALSTISRLKARIPDLGVIAFGSRAPSGVYDIPDYFDLHIAPAQERLRELYSSCDVWLTTSRSEGFNLMAVEAMACRTPVVSSRTGWPYGAVVDGKNGYLFDIDDVLAAEDALYKILNLPNQSWKTMSDSAFSTASEISWESSCLKFESALKKAVA</sequence>
<evidence type="ECO:0000259" key="4">
    <source>
        <dbReference type="Pfam" id="PF00534"/>
    </source>
</evidence>
<name>A0ABW2QG45_9BURK</name>
<keyword evidence="2 5" id="KW-0328">Glycosyltransferase</keyword>
<keyword evidence="3 5" id="KW-0808">Transferase</keyword>
<dbReference type="Proteomes" id="UP001596501">
    <property type="component" value="Unassembled WGS sequence"/>
</dbReference>
<dbReference type="CDD" id="cd03801">
    <property type="entry name" value="GT4_PimA-like"/>
    <property type="match status" value="1"/>
</dbReference>
<accession>A0ABW2QG45</accession>
<evidence type="ECO:0000313" key="5">
    <source>
        <dbReference type="EMBL" id="MFC7408438.1"/>
    </source>
</evidence>
<dbReference type="Gene3D" id="3.40.50.2000">
    <property type="entry name" value="Glycogen Phosphorylase B"/>
    <property type="match status" value="1"/>
</dbReference>